<evidence type="ECO:0000313" key="14">
    <source>
        <dbReference type="RefSeq" id="WP_034411541.1"/>
    </source>
</evidence>
<reference evidence="14" key="1">
    <citation type="journal article" date="2019" name="Subcell. Biochem.">
        <title>Outer Membrane Porins.</title>
        <authorList>
            <person name="Masi M."/>
            <person name="Winterhalter M."/>
            <person name="Pages J.M."/>
        </authorList>
    </citation>
    <scope>NUCLEOTIDE SEQUENCE</scope>
</reference>
<dbReference type="RefSeq" id="WP_034411541.1">
    <property type="nucleotide sequence ID" value="NZ_AXWS01000013.1"/>
</dbReference>
<feature type="domain" description="Porin" evidence="12">
    <location>
        <begin position="11"/>
        <end position="340"/>
    </location>
</feature>
<evidence type="ECO:0000256" key="7">
    <source>
        <dbReference type="ARBA" id="ARBA00023065"/>
    </source>
</evidence>
<dbReference type="InterPro" id="IPR050298">
    <property type="entry name" value="Gram-neg_bact_OMP"/>
</dbReference>
<evidence type="ECO:0000256" key="3">
    <source>
        <dbReference type="ARBA" id="ARBA00022448"/>
    </source>
</evidence>
<protein>
    <submittedName>
        <fullName evidence="14">Porin</fullName>
    </submittedName>
</protein>
<feature type="signal peptide" evidence="11">
    <location>
        <begin position="1"/>
        <end position="23"/>
    </location>
</feature>
<evidence type="ECO:0000256" key="10">
    <source>
        <dbReference type="ARBA" id="ARBA00023237"/>
    </source>
</evidence>
<dbReference type="InterPro" id="IPR002299">
    <property type="entry name" value="Porin_Neis"/>
</dbReference>
<organism evidence="13 14">
    <name type="scientific">Derxia gummosa DSM 723</name>
    <dbReference type="NCBI Taxonomy" id="1121388"/>
    <lineage>
        <taxon>Bacteria</taxon>
        <taxon>Pseudomonadati</taxon>
        <taxon>Pseudomonadota</taxon>
        <taxon>Betaproteobacteria</taxon>
        <taxon>Burkholderiales</taxon>
        <taxon>Alcaligenaceae</taxon>
        <taxon>Derxia</taxon>
    </lineage>
</organism>
<evidence type="ECO:0000256" key="8">
    <source>
        <dbReference type="ARBA" id="ARBA00023114"/>
    </source>
</evidence>
<keyword evidence="5" id="KW-0812">Transmembrane</keyword>
<evidence type="ECO:0000256" key="1">
    <source>
        <dbReference type="ARBA" id="ARBA00004571"/>
    </source>
</evidence>
<keyword evidence="10" id="KW-0998">Cell outer membrane</keyword>
<dbReference type="PRINTS" id="PR00184">
    <property type="entry name" value="NEISSPPORIN"/>
</dbReference>
<evidence type="ECO:0000313" key="13">
    <source>
        <dbReference type="Proteomes" id="UP000675920"/>
    </source>
</evidence>
<evidence type="ECO:0000256" key="6">
    <source>
        <dbReference type="ARBA" id="ARBA00022729"/>
    </source>
</evidence>
<dbReference type="Pfam" id="PF13609">
    <property type="entry name" value="Porin_4"/>
    <property type="match status" value="1"/>
</dbReference>
<evidence type="ECO:0000256" key="5">
    <source>
        <dbReference type="ARBA" id="ARBA00022692"/>
    </source>
</evidence>
<evidence type="ECO:0000256" key="2">
    <source>
        <dbReference type="ARBA" id="ARBA00011233"/>
    </source>
</evidence>
<evidence type="ECO:0000256" key="11">
    <source>
        <dbReference type="SAM" id="SignalP"/>
    </source>
</evidence>
<evidence type="ECO:0000256" key="9">
    <source>
        <dbReference type="ARBA" id="ARBA00023136"/>
    </source>
</evidence>
<keyword evidence="6 11" id="KW-0732">Signal</keyword>
<evidence type="ECO:0000256" key="4">
    <source>
        <dbReference type="ARBA" id="ARBA00022452"/>
    </source>
</evidence>
<dbReference type="SUPFAM" id="SSF56935">
    <property type="entry name" value="Porins"/>
    <property type="match status" value="1"/>
</dbReference>
<feature type="chain" id="PRO_5034933752" evidence="11">
    <location>
        <begin position="24"/>
        <end position="373"/>
    </location>
</feature>
<proteinExistence type="predicted"/>
<dbReference type="InterPro" id="IPR033900">
    <property type="entry name" value="Gram_neg_porin_domain"/>
</dbReference>
<keyword evidence="7" id="KW-0406">Ion transport</keyword>
<keyword evidence="13" id="KW-1185">Reference proteome</keyword>
<keyword evidence="8" id="KW-0626">Porin</keyword>
<keyword evidence="3" id="KW-0813">Transport</keyword>
<dbReference type="Gene3D" id="2.40.160.10">
    <property type="entry name" value="Porin"/>
    <property type="match status" value="1"/>
</dbReference>
<accession>A0A8B6X8K1</accession>
<sequence>MNNPQRTALLAAALASLAGTAGAQQVTLYGSIDTGVERVSHARGDGSALVRVPSITGTQASRVGVRGEEDLGNGAKALFVIENGFNADTGAAGQGGRMWGRQAFVGLSSASLGTLTLGRQYTMLNYPLITGDILGPNLYGLGSLDSYLPAARSDNTLAYRHKLGGLGFGATYSTGRDTVGNGATSCAGEGNAGPVACRQVSAMVQYDTADWGLGYAIDEQRGGGTLGASFYNGAAAIAMPNSSDKDRRQAVTGWAKLAGVKVAGGWIGRRVDTATTDVKSDMLFLGASVPVTAAWTFDGEAIRIVNSDQQRSASMLVGRGVYSFSKRTAVYAQLGWLDNGKGAQYTVSSGGGGTTPTAGTNQLGSFVGMRHTF</sequence>
<reference evidence="14" key="2">
    <citation type="journal article" date="2020" name="Nat. Rev. Microbiol.">
        <title>Porins and small-molecule translocation across the outer membrane of Gram-negative bacteria.</title>
        <authorList>
            <person name="Vergalli J."/>
            <person name="Bodrenko I.V."/>
            <person name="Masi M."/>
            <person name="Moynie L."/>
            <person name="Acosta-Gutierrez S."/>
            <person name="Naismith J.H."/>
            <person name="Davin-Regli A."/>
            <person name="Ceccarelli M."/>
            <person name="van den Berg B."/>
            <person name="Winterhalter M."/>
            <person name="Pages J.M."/>
        </authorList>
    </citation>
    <scope>NUCLEOTIDE SEQUENCE</scope>
</reference>
<dbReference type="AlphaFoldDB" id="A0A8B6X8K1"/>
<keyword evidence="9" id="KW-0472">Membrane</keyword>
<comment type="subcellular location">
    <subcellularLocation>
        <location evidence="1">Cell outer membrane</location>
        <topology evidence="1">Multi-pass membrane protein</topology>
    </subcellularLocation>
</comment>
<reference evidence="14" key="3">
    <citation type="submission" date="2025-08" db="UniProtKB">
        <authorList>
            <consortium name="RefSeq"/>
        </authorList>
    </citation>
    <scope>IDENTIFICATION</scope>
</reference>
<dbReference type="PANTHER" id="PTHR34501:SF9">
    <property type="entry name" value="MAJOR OUTER MEMBRANE PROTEIN P.IA"/>
    <property type="match status" value="1"/>
</dbReference>
<comment type="subunit">
    <text evidence="2">Homotrimer.</text>
</comment>
<dbReference type="InterPro" id="IPR023614">
    <property type="entry name" value="Porin_dom_sf"/>
</dbReference>
<dbReference type="GO" id="GO:0006811">
    <property type="term" value="P:monoatomic ion transport"/>
    <property type="evidence" value="ECO:0007669"/>
    <property type="project" value="UniProtKB-KW"/>
</dbReference>
<keyword evidence="4" id="KW-1134">Transmembrane beta strand</keyword>
<dbReference type="CDD" id="cd00342">
    <property type="entry name" value="gram_neg_porins"/>
    <property type="match status" value="1"/>
</dbReference>
<dbReference type="GO" id="GO:0015288">
    <property type="term" value="F:porin activity"/>
    <property type="evidence" value="ECO:0007669"/>
    <property type="project" value="UniProtKB-KW"/>
</dbReference>
<evidence type="ECO:0000259" key="12">
    <source>
        <dbReference type="Pfam" id="PF13609"/>
    </source>
</evidence>
<dbReference type="GO" id="GO:0009279">
    <property type="term" value="C:cell outer membrane"/>
    <property type="evidence" value="ECO:0007669"/>
    <property type="project" value="UniProtKB-SubCell"/>
</dbReference>
<dbReference type="Proteomes" id="UP000675920">
    <property type="component" value="Unplaced"/>
</dbReference>
<name>A0A8B6X8K1_9BURK</name>
<dbReference type="OrthoDB" id="8520696at2"/>
<dbReference type="PANTHER" id="PTHR34501">
    <property type="entry name" value="PROTEIN YDDL-RELATED"/>
    <property type="match status" value="1"/>
</dbReference>
<dbReference type="GO" id="GO:0046930">
    <property type="term" value="C:pore complex"/>
    <property type="evidence" value="ECO:0007669"/>
    <property type="project" value="UniProtKB-KW"/>
</dbReference>